<dbReference type="SUPFAM" id="SSF52200">
    <property type="entry name" value="Toll/Interleukin receptor TIR domain"/>
    <property type="match status" value="1"/>
</dbReference>
<dbReference type="EMBL" id="HBUF01357613">
    <property type="protein sequence ID" value="CAG6718578.1"/>
    <property type="molecule type" value="Transcribed_RNA"/>
</dbReference>
<evidence type="ECO:0000313" key="2">
    <source>
        <dbReference type="EMBL" id="CAG6718582.1"/>
    </source>
</evidence>
<accession>A0A8D8V979</accession>
<feature type="region of interest" description="Disordered" evidence="1">
    <location>
        <begin position="362"/>
        <end position="441"/>
    </location>
</feature>
<name>A0A8D8V979_9HEMI</name>
<dbReference type="InterPro" id="IPR035897">
    <property type="entry name" value="Toll_tir_struct_dom_sf"/>
</dbReference>
<proteinExistence type="predicted"/>
<dbReference type="Gene3D" id="3.40.50.10140">
    <property type="entry name" value="Toll/interleukin-1 receptor homology (TIR) domain"/>
    <property type="match status" value="1"/>
</dbReference>
<dbReference type="Gene3D" id="1.10.533.10">
    <property type="entry name" value="Death Domain, Fas"/>
    <property type="match status" value="1"/>
</dbReference>
<feature type="compositionally biased region" description="Basic residues" evidence="1">
    <location>
        <begin position="421"/>
        <end position="433"/>
    </location>
</feature>
<dbReference type="AlphaFoldDB" id="A0A8D8V979"/>
<dbReference type="InterPro" id="IPR011029">
    <property type="entry name" value="DEATH-like_dom_sf"/>
</dbReference>
<protein>
    <submittedName>
        <fullName evidence="2">Uncharacterized protein</fullName>
    </submittedName>
</protein>
<organism evidence="2">
    <name type="scientific">Cacopsylla melanoneura</name>
    <dbReference type="NCBI Taxonomy" id="428564"/>
    <lineage>
        <taxon>Eukaryota</taxon>
        <taxon>Metazoa</taxon>
        <taxon>Ecdysozoa</taxon>
        <taxon>Arthropoda</taxon>
        <taxon>Hexapoda</taxon>
        <taxon>Insecta</taxon>
        <taxon>Pterygota</taxon>
        <taxon>Neoptera</taxon>
        <taxon>Paraneoptera</taxon>
        <taxon>Hemiptera</taxon>
        <taxon>Sternorrhyncha</taxon>
        <taxon>Psylloidea</taxon>
        <taxon>Psyllidae</taxon>
        <taxon>Psyllinae</taxon>
        <taxon>Cacopsylla</taxon>
    </lineage>
</organism>
<feature type="compositionally biased region" description="Basic and acidic residues" evidence="1">
    <location>
        <begin position="397"/>
        <end position="412"/>
    </location>
</feature>
<sequence length="441" mass="49883">MVASLDVDQTTTMGECETHDINSRHNGNVVKYADVPINALDKSRIELNKTLRSKKQLPSPIGLYRDYRGLCELMGLNKFTLSGDDWITKLFEEWSETKQQESNVATFLNYLELIDRYDIYDDTITLIKEDCCKYVDTINAVAAGRERELPTKIPLTKEDCYSLRNFDDLAQYDVMLLYNEEAGRDRAVAADICQTFESNGFLVCNMNRSFISSRLFEYAQFENVIKRCKNVFVLISEAIRNNTLLTHLASYSKATSLGSSDQKIVPILLQKMSGEEFDGPITSIMHSFSMKYYLHEYEETMDQFWEQLILSVDPYHPIAEPPARLRPQLPCSAGRLSPSIRRTSPVMLPVAGNPPAYYSGACHPAASSTNQPPAEPMQAGTSRDNHPVSIPIGNQPDDQKTKRDDKTSEKKSGNFTNKAIKIAKKIVKPRKKTSKQEKEAV</sequence>
<reference evidence="2" key="1">
    <citation type="submission" date="2021-05" db="EMBL/GenBank/DDBJ databases">
        <authorList>
            <person name="Alioto T."/>
            <person name="Alioto T."/>
            <person name="Gomez Garrido J."/>
        </authorList>
    </citation>
    <scope>NUCLEOTIDE SEQUENCE</scope>
</reference>
<dbReference type="EMBL" id="HBUF01357615">
    <property type="protein sequence ID" value="CAG6718582.1"/>
    <property type="molecule type" value="Transcribed_RNA"/>
</dbReference>
<evidence type="ECO:0000256" key="1">
    <source>
        <dbReference type="SAM" id="MobiDB-lite"/>
    </source>
</evidence>